<dbReference type="SMART" id="SM00438">
    <property type="entry name" value="ZnF_NFX"/>
    <property type="match status" value="9"/>
</dbReference>
<dbReference type="InterPro" id="IPR034076">
    <property type="entry name" value="R3H_NF-X1"/>
</dbReference>
<gene>
    <name evidence="14" type="ORF">GWI33_022630</name>
</gene>
<dbReference type="GO" id="GO:0005634">
    <property type="term" value="C:nucleus"/>
    <property type="evidence" value="ECO:0007669"/>
    <property type="project" value="UniProtKB-SubCell"/>
</dbReference>
<dbReference type="SMART" id="SM00393">
    <property type="entry name" value="R3H"/>
    <property type="match status" value="1"/>
</dbReference>
<feature type="compositionally biased region" description="Basic and acidic residues" evidence="11">
    <location>
        <begin position="69"/>
        <end position="80"/>
    </location>
</feature>
<feature type="compositionally biased region" description="Basic and acidic residues" evidence="11">
    <location>
        <begin position="151"/>
        <end position="178"/>
    </location>
</feature>
<sequence length="948" mass="108608">MSHTGSNEASSSTMSNVTEFRQNEVSFVSNLQPTAPEYIPSSSRSKTGAVKKTFTRHNRNVNKIKMSKLRLDEMDNRDSDELSTTFPNSTDADDKKQHDKKLRYDRKSYYKYNGYQEDRKYNNYEQEKNDNHVTVENVGFYNKRDDYGYTFDKKDRYSRPSSKYDRFSQRSNYRDRQVSSRIYNSTRFEDYHHSRKKQNDFNHSNNRNKQRNGKHETLPVEILKDANIAGQRERLIDMIDCYALECLVCCDKIRNNDKTWSCLQCFHILHLNCVIAWVKSSKVEENWRCPACQNLYTESPSDYRCYCGKMKGKNCDHKCNILCHPGPCPECNVMVSKPCGCGATQQVVKCSSEQKFVCNDYCKKLLNCGMHTCTEKCHTDDCKCCQQVLIQECYCGKTGRKVPCNAEHQGNLNFGCDNLCGKLLSCTNHKCMKLCHSGPCNECDKDIHLVKYCCCGKTLLKEERKSCLDPVPCCKQVCDKLLKCGHYCKEVCHEGKCPTCPLKKLVRCRCGNLNKEVTCDEFINTSGDVICEKKCTKKRLCGKHKCNQKCCIEIEHICMLSCNRLLTCGIHRCERTCHSGRCPPCLETSFEELYCECGFSVVYPPVPCGTKPPMCPKPCSKSRTCGHPPNHECHPGSCPPCFVLTKKWCYGNHEERSTIPCNQENFSCGLPCGKPMPCGYHKCIKPCHDGECPQPCIQPCLVPRNLCGHPCNKPCHKPPCPESNCKSPVLVTCQCGLQKGTKICLDLLDEYMNLEMAQIKDKIDQNGDILLANIKPNKVSAMKVLECNDECKIYERNRRLAIGLQIRNPDLSQKLTPRYSDFLKQWAKKDPKFCQRIHEKLTELVQLAKQSKQKSRSHSFESMNRDKRHFIHEYCEYFGVDSEAYDKEPNRNVVATAIKDKSWLPSMSLLEVFQRENGQRKVPGPILGYGATTYSESVSLKALTKTQK</sequence>
<dbReference type="EMBL" id="JAACXV010000084">
    <property type="protein sequence ID" value="KAF7284007.1"/>
    <property type="molecule type" value="Genomic_DNA"/>
</dbReference>
<feature type="region of interest" description="Disordered" evidence="11">
    <location>
        <begin position="151"/>
        <end position="179"/>
    </location>
</feature>
<dbReference type="SUPFAM" id="SSF57850">
    <property type="entry name" value="RING/U-box"/>
    <property type="match status" value="1"/>
</dbReference>
<feature type="domain" description="R3H" evidence="13">
    <location>
        <begin position="831"/>
        <end position="899"/>
    </location>
</feature>
<dbReference type="InterPro" id="IPR034078">
    <property type="entry name" value="NFX1_fam"/>
</dbReference>
<dbReference type="GO" id="GO:0000981">
    <property type="term" value="F:DNA-binding transcription factor activity, RNA polymerase II-specific"/>
    <property type="evidence" value="ECO:0007669"/>
    <property type="project" value="TreeGrafter"/>
</dbReference>
<dbReference type="InterPro" id="IPR001374">
    <property type="entry name" value="R3H_dom"/>
</dbReference>
<evidence type="ECO:0000256" key="2">
    <source>
        <dbReference type="ARBA" id="ARBA00007269"/>
    </source>
</evidence>
<dbReference type="CDD" id="cd02643">
    <property type="entry name" value="R3H_NF-X1"/>
    <property type="match status" value="1"/>
</dbReference>
<keyword evidence="7" id="KW-0805">Transcription regulation</keyword>
<keyword evidence="3" id="KW-0479">Metal-binding</keyword>
<feature type="domain" description="RING-type" evidence="12">
    <location>
        <begin position="246"/>
        <end position="293"/>
    </location>
</feature>
<evidence type="ECO:0000256" key="3">
    <source>
        <dbReference type="ARBA" id="ARBA00022723"/>
    </source>
</evidence>
<dbReference type="OrthoDB" id="6512771at2759"/>
<dbReference type="GO" id="GO:0008270">
    <property type="term" value="F:zinc ion binding"/>
    <property type="evidence" value="ECO:0007669"/>
    <property type="project" value="UniProtKB-KW"/>
</dbReference>
<evidence type="ECO:0000256" key="5">
    <source>
        <dbReference type="ARBA" id="ARBA00022771"/>
    </source>
</evidence>
<evidence type="ECO:0000313" key="15">
    <source>
        <dbReference type="Proteomes" id="UP000625711"/>
    </source>
</evidence>
<comment type="similarity">
    <text evidence="2">Belongs to the NFX1 family.</text>
</comment>
<dbReference type="GO" id="GO:0000122">
    <property type="term" value="P:negative regulation of transcription by RNA polymerase II"/>
    <property type="evidence" value="ECO:0007669"/>
    <property type="project" value="TreeGrafter"/>
</dbReference>
<dbReference type="CDD" id="cd06008">
    <property type="entry name" value="NF-X1-zinc-finger"/>
    <property type="match status" value="6"/>
</dbReference>
<keyword evidence="4" id="KW-0677">Repeat</keyword>
<dbReference type="PROSITE" id="PS50089">
    <property type="entry name" value="ZF_RING_2"/>
    <property type="match status" value="1"/>
</dbReference>
<dbReference type="GO" id="GO:0000977">
    <property type="term" value="F:RNA polymerase II transcription regulatory region sequence-specific DNA binding"/>
    <property type="evidence" value="ECO:0007669"/>
    <property type="project" value="TreeGrafter"/>
</dbReference>
<dbReference type="PANTHER" id="PTHR12360:SF12">
    <property type="entry name" value="TRANSCRIPTIONAL REPRESSOR NF-X1"/>
    <property type="match status" value="1"/>
</dbReference>
<keyword evidence="9" id="KW-0539">Nucleus</keyword>
<organism evidence="14 15">
    <name type="scientific">Rhynchophorus ferrugineus</name>
    <name type="common">Red palm weevil</name>
    <name type="synonym">Curculio ferrugineus</name>
    <dbReference type="NCBI Taxonomy" id="354439"/>
    <lineage>
        <taxon>Eukaryota</taxon>
        <taxon>Metazoa</taxon>
        <taxon>Ecdysozoa</taxon>
        <taxon>Arthropoda</taxon>
        <taxon>Hexapoda</taxon>
        <taxon>Insecta</taxon>
        <taxon>Pterygota</taxon>
        <taxon>Neoptera</taxon>
        <taxon>Endopterygota</taxon>
        <taxon>Coleoptera</taxon>
        <taxon>Polyphaga</taxon>
        <taxon>Cucujiformia</taxon>
        <taxon>Curculionidae</taxon>
        <taxon>Dryophthorinae</taxon>
        <taxon>Rhynchophorus</taxon>
    </lineage>
</organism>
<evidence type="ECO:0000256" key="1">
    <source>
        <dbReference type="ARBA" id="ARBA00004123"/>
    </source>
</evidence>
<reference evidence="14" key="1">
    <citation type="submission" date="2020-08" db="EMBL/GenBank/DDBJ databases">
        <title>Genome sequencing and assembly of the red palm weevil Rhynchophorus ferrugineus.</title>
        <authorList>
            <person name="Dias G.B."/>
            <person name="Bergman C.M."/>
            <person name="Manee M."/>
        </authorList>
    </citation>
    <scope>NUCLEOTIDE SEQUENCE</scope>
    <source>
        <strain evidence="14">AA-2017</strain>
        <tissue evidence="14">Whole larva</tissue>
    </source>
</reference>
<dbReference type="Pfam" id="PF01424">
    <property type="entry name" value="R3H"/>
    <property type="match status" value="1"/>
</dbReference>
<comment type="subcellular location">
    <subcellularLocation>
        <location evidence="1">Nucleus</location>
    </subcellularLocation>
</comment>
<accession>A0A834J089</accession>
<dbReference type="PROSITE" id="PS51061">
    <property type="entry name" value="R3H"/>
    <property type="match status" value="1"/>
</dbReference>
<evidence type="ECO:0000256" key="7">
    <source>
        <dbReference type="ARBA" id="ARBA00023015"/>
    </source>
</evidence>
<evidence type="ECO:0000256" key="10">
    <source>
        <dbReference type="PROSITE-ProRule" id="PRU00175"/>
    </source>
</evidence>
<evidence type="ECO:0008006" key="16">
    <source>
        <dbReference type="Google" id="ProtNLM"/>
    </source>
</evidence>
<evidence type="ECO:0000256" key="9">
    <source>
        <dbReference type="ARBA" id="ARBA00023242"/>
    </source>
</evidence>
<dbReference type="InterPro" id="IPR000967">
    <property type="entry name" value="Znf_NFX1"/>
</dbReference>
<feature type="region of interest" description="Disordered" evidence="11">
    <location>
        <begin position="192"/>
        <end position="215"/>
    </location>
</feature>
<evidence type="ECO:0000313" key="14">
    <source>
        <dbReference type="EMBL" id="KAF7284007.1"/>
    </source>
</evidence>
<dbReference type="InterPro" id="IPR001841">
    <property type="entry name" value="Znf_RING"/>
</dbReference>
<evidence type="ECO:0000256" key="6">
    <source>
        <dbReference type="ARBA" id="ARBA00022833"/>
    </source>
</evidence>
<dbReference type="InterPro" id="IPR036867">
    <property type="entry name" value="R3H_dom_sf"/>
</dbReference>
<feature type="region of interest" description="Disordered" evidence="11">
    <location>
        <begin position="67"/>
        <end position="107"/>
    </location>
</feature>
<name>A0A834J089_RHYFE</name>
<dbReference type="Gene3D" id="3.30.1370.50">
    <property type="entry name" value="R3H-like domain"/>
    <property type="match status" value="1"/>
</dbReference>
<keyword evidence="8" id="KW-0804">Transcription</keyword>
<evidence type="ECO:0000256" key="11">
    <source>
        <dbReference type="SAM" id="MobiDB-lite"/>
    </source>
</evidence>
<keyword evidence="15" id="KW-1185">Reference proteome</keyword>
<dbReference type="AlphaFoldDB" id="A0A834J089"/>
<protein>
    <recommendedName>
        <fullName evidence="16">Protein shuttle craft</fullName>
    </recommendedName>
</protein>
<comment type="caution">
    <text evidence="14">The sequence shown here is derived from an EMBL/GenBank/DDBJ whole genome shotgun (WGS) entry which is preliminary data.</text>
</comment>
<dbReference type="SUPFAM" id="SSF82708">
    <property type="entry name" value="R3H domain"/>
    <property type="match status" value="1"/>
</dbReference>
<dbReference type="Pfam" id="PF01422">
    <property type="entry name" value="zf-NF-X1"/>
    <property type="match status" value="9"/>
</dbReference>
<evidence type="ECO:0000256" key="8">
    <source>
        <dbReference type="ARBA" id="ARBA00023163"/>
    </source>
</evidence>
<proteinExistence type="inferred from homology"/>
<dbReference type="Proteomes" id="UP000625711">
    <property type="component" value="Unassembled WGS sequence"/>
</dbReference>
<evidence type="ECO:0000259" key="12">
    <source>
        <dbReference type="PROSITE" id="PS50089"/>
    </source>
</evidence>
<keyword evidence="5 10" id="KW-0863">Zinc-finger</keyword>
<dbReference type="PANTHER" id="PTHR12360">
    <property type="entry name" value="NUCLEAR TRANSCRIPTION FACTOR, X-BOX BINDING 1 NFX1"/>
    <property type="match status" value="1"/>
</dbReference>
<keyword evidence="6" id="KW-0862">Zinc</keyword>
<evidence type="ECO:0000256" key="4">
    <source>
        <dbReference type="ARBA" id="ARBA00022737"/>
    </source>
</evidence>
<evidence type="ECO:0000259" key="13">
    <source>
        <dbReference type="PROSITE" id="PS51061"/>
    </source>
</evidence>